<protein>
    <recommendedName>
        <fullName evidence="6 7">Large ribosomal subunit protein uL22</fullName>
    </recommendedName>
</protein>
<dbReference type="GO" id="GO:0006412">
    <property type="term" value="P:translation"/>
    <property type="evidence" value="ECO:0007669"/>
    <property type="project" value="UniProtKB-UniRule"/>
</dbReference>
<dbReference type="SUPFAM" id="SSF54843">
    <property type="entry name" value="Ribosomal protein L22"/>
    <property type="match status" value="1"/>
</dbReference>
<dbReference type="GO" id="GO:0022625">
    <property type="term" value="C:cytosolic large ribosomal subunit"/>
    <property type="evidence" value="ECO:0007669"/>
    <property type="project" value="TreeGrafter"/>
</dbReference>
<reference evidence="11" key="1">
    <citation type="journal article" date="2015" name="ISME J.">
        <title>Aquifer environment selects for microbial species cohorts in sediment and groundwater.</title>
        <authorList>
            <person name="Hug L.A."/>
            <person name="Thomas B.C."/>
            <person name="Brown C.T."/>
            <person name="Frischkorn K.R."/>
            <person name="Williams K.H."/>
            <person name="Tringe S.G."/>
            <person name="Banfield J.F."/>
        </authorList>
    </citation>
    <scope>NUCLEOTIDE SEQUENCE</scope>
</reference>
<evidence type="ECO:0000256" key="7">
    <source>
        <dbReference type="HAMAP-Rule" id="MF_01331"/>
    </source>
</evidence>
<dbReference type="InterPro" id="IPR036394">
    <property type="entry name" value="Ribosomal_uL22_sf"/>
</dbReference>
<evidence type="ECO:0000256" key="10">
    <source>
        <dbReference type="RuleBase" id="RU004008"/>
    </source>
</evidence>
<evidence type="ECO:0000256" key="4">
    <source>
        <dbReference type="ARBA" id="ARBA00022980"/>
    </source>
</evidence>
<dbReference type="InterPro" id="IPR005727">
    <property type="entry name" value="Ribosomal_uL22_bac/chlpt-type"/>
</dbReference>
<dbReference type="GO" id="GO:0019843">
    <property type="term" value="F:rRNA binding"/>
    <property type="evidence" value="ECO:0007669"/>
    <property type="project" value="UniProtKB-UniRule"/>
</dbReference>
<evidence type="ECO:0000313" key="11">
    <source>
        <dbReference type="EMBL" id="AKQ01308.1"/>
    </source>
</evidence>
<evidence type="ECO:0000256" key="5">
    <source>
        <dbReference type="ARBA" id="ARBA00023274"/>
    </source>
</evidence>
<proteinExistence type="inferred from homology"/>
<evidence type="ECO:0000256" key="1">
    <source>
        <dbReference type="ARBA" id="ARBA00009451"/>
    </source>
</evidence>
<dbReference type="CDD" id="cd00336">
    <property type="entry name" value="Ribosomal_L22"/>
    <property type="match status" value="1"/>
</dbReference>
<dbReference type="PANTHER" id="PTHR13501:SF8">
    <property type="entry name" value="LARGE RIBOSOMAL SUBUNIT PROTEIN UL22M"/>
    <property type="match status" value="1"/>
</dbReference>
<dbReference type="GO" id="GO:0003735">
    <property type="term" value="F:structural constituent of ribosome"/>
    <property type="evidence" value="ECO:0007669"/>
    <property type="project" value="InterPro"/>
</dbReference>
<dbReference type="NCBIfam" id="TIGR01044">
    <property type="entry name" value="rplV_bact"/>
    <property type="match status" value="1"/>
</dbReference>
<keyword evidence="5 7" id="KW-0687">Ribonucleoprotein</keyword>
<keyword evidence="2 7" id="KW-0699">rRNA-binding</keyword>
<gene>
    <name evidence="7 11" type="primary">rplV</name>
</gene>
<keyword evidence="4 7" id="KW-0689">Ribosomal protein</keyword>
<dbReference type="Pfam" id="PF00237">
    <property type="entry name" value="Ribosomal_L22"/>
    <property type="match status" value="1"/>
</dbReference>
<dbReference type="Gene3D" id="3.90.470.10">
    <property type="entry name" value="Ribosomal protein L22/L17"/>
    <property type="match status" value="1"/>
</dbReference>
<dbReference type="HAMAP" id="MF_01331_B">
    <property type="entry name" value="Ribosomal_uL22_B"/>
    <property type="match status" value="1"/>
</dbReference>
<dbReference type="EMBL" id="KT006960">
    <property type="protein sequence ID" value="AKQ01308.1"/>
    <property type="molecule type" value="Genomic_DNA"/>
</dbReference>
<evidence type="ECO:0000256" key="2">
    <source>
        <dbReference type="ARBA" id="ARBA00022730"/>
    </source>
</evidence>
<evidence type="ECO:0000256" key="8">
    <source>
        <dbReference type="RuleBase" id="RU004005"/>
    </source>
</evidence>
<evidence type="ECO:0000256" key="9">
    <source>
        <dbReference type="RuleBase" id="RU004006"/>
    </source>
</evidence>
<organism evidence="11">
    <name type="scientific">uncultured Gemmatimonadetes bacterium Rifle_16ft_4_minimus_1650</name>
    <dbReference type="NCBI Taxonomy" id="1665094"/>
    <lineage>
        <taxon>Bacteria</taxon>
        <taxon>Pseudomonadati</taxon>
        <taxon>Gemmatimonadota</taxon>
        <taxon>environmental samples</taxon>
    </lineage>
</organism>
<dbReference type="InterPro" id="IPR047867">
    <property type="entry name" value="Ribosomal_uL22_bac/org-type"/>
</dbReference>
<comment type="similarity">
    <text evidence="1 7 8">Belongs to the universal ribosomal protein uL22 family.</text>
</comment>
<comment type="function">
    <text evidence="7">The globular domain of the protein is located near the polypeptide exit tunnel on the outside of the subunit, while an extended beta-hairpin is found that lines the wall of the exit tunnel in the center of the 70S ribosome.</text>
</comment>
<comment type="subunit">
    <text evidence="7 9">Part of the 50S ribosomal subunit.</text>
</comment>
<dbReference type="AlphaFoldDB" id="A0A0H4T166"/>
<dbReference type="PANTHER" id="PTHR13501">
    <property type="entry name" value="CHLOROPLAST 50S RIBOSOMAL PROTEIN L22-RELATED"/>
    <property type="match status" value="1"/>
</dbReference>
<evidence type="ECO:0000256" key="3">
    <source>
        <dbReference type="ARBA" id="ARBA00022884"/>
    </source>
</evidence>
<sequence>MAAKAIQRGVRQSARKMRLVIDTIRGRDVNEAYALLKFSKKHAAKQIEKVLRSAVSNAEQDAQRENLGFDVDRWYVAYAVVNEGQTLKRFTSAALGRATPIHKRTSSVEIRVAAREER</sequence>
<evidence type="ECO:0000256" key="6">
    <source>
        <dbReference type="ARBA" id="ARBA00035207"/>
    </source>
</evidence>
<comment type="function">
    <text evidence="7 10">This protein binds specifically to 23S rRNA; its binding is stimulated by other ribosomal proteins, e.g., L4, L17, and L20. It is important during the early stages of 50S assembly. It makes multiple contacts with different domains of the 23S rRNA in the assembled 50S subunit and ribosome.</text>
</comment>
<dbReference type="InterPro" id="IPR001063">
    <property type="entry name" value="Ribosomal_uL22"/>
</dbReference>
<keyword evidence="3 7" id="KW-0694">RNA-binding</keyword>
<accession>A0A0H4T166</accession>
<name>A0A0H4T166_9BACT</name>